<name>F3ZQT6_9BACE</name>
<dbReference type="Pfam" id="PF16011">
    <property type="entry name" value="CBM9_2"/>
    <property type="match status" value="1"/>
</dbReference>
<gene>
    <name evidence="2" type="ORF">Bcop_0376</name>
</gene>
<dbReference type="STRING" id="679937.Bcop_0376"/>
<protein>
    <recommendedName>
        <fullName evidence="1">Carbohydrate-binding domain-containing protein</fullName>
    </recommendedName>
</protein>
<dbReference type="InterPro" id="IPR010502">
    <property type="entry name" value="Carb-bd_dom_fam9"/>
</dbReference>
<dbReference type="SUPFAM" id="SSF49344">
    <property type="entry name" value="CBD9-like"/>
    <property type="match status" value="1"/>
</dbReference>
<evidence type="ECO:0000259" key="1">
    <source>
        <dbReference type="Pfam" id="PF16011"/>
    </source>
</evidence>
<evidence type="ECO:0000313" key="3">
    <source>
        <dbReference type="Proteomes" id="UP000018439"/>
    </source>
</evidence>
<dbReference type="Proteomes" id="UP000018439">
    <property type="component" value="Chromosome"/>
</dbReference>
<accession>F3ZQT6</accession>
<keyword evidence="3" id="KW-1185">Reference proteome</keyword>
<dbReference type="CDD" id="cd09620">
    <property type="entry name" value="CBM9_like_3"/>
    <property type="match status" value="1"/>
</dbReference>
<dbReference type="Gene3D" id="2.60.40.1190">
    <property type="match status" value="1"/>
</dbReference>
<organism evidence="2 3">
    <name type="scientific">Bacteroides coprosuis DSM 18011</name>
    <dbReference type="NCBI Taxonomy" id="679937"/>
    <lineage>
        <taxon>Bacteria</taxon>
        <taxon>Pseudomonadati</taxon>
        <taxon>Bacteroidota</taxon>
        <taxon>Bacteroidia</taxon>
        <taxon>Bacteroidales</taxon>
        <taxon>Bacteroidaceae</taxon>
        <taxon>Bacteroides</taxon>
    </lineage>
</organism>
<reference evidence="2 3" key="1">
    <citation type="journal article" date="2011" name="Stand. Genomic Sci.">
        <title>Non-contiguous finished genome sequence of Bacteroides coprosuis type strain (PC139).</title>
        <authorList>
            <person name="Land M."/>
            <person name="Held B."/>
            <person name="Gronow S."/>
            <person name="Abt B."/>
            <person name="Lucas S."/>
            <person name="Del Rio T.G."/>
            <person name="Nolan M."/>
            <person name="Tice H."/>
            <person name="Cheng J.F."/>
            <person name="Pitluck S."/>
            <person name="Liolios K."/>
            <person name="Pagani I."/>
            <person name="Ivanova N."/>
            <person name="Mavromatis K."/>
            <person name="Mikhailova N."/>
            <person name="Pati A."/>
            <person name="Tapia R."/>
            <person name="Han C."/>
            <person name="Goodwin L."/>
            <person name="Chen A."/>
            <person name="Palaniappan K."/>
            <person name="Hauser L."/>
            <person name="Brambilla E.M."/>
            <person name="Rohde M."/>
            <person name="Goker M."/>
            <person name="Detter J.C."/>
            <person name="Woyke T."/>
            <person name="Bristow J."/>
            <person name="Eisen J.A."/>
            <person name="Markowitz V."/>
            <person name="Hugenholtz P."/>
            <person name="Kyrpides N.C."/>
            <person name="Klenk H.P."/>
            <person name="Lapidus A."/>
        </authorList>
    </citation>
    <scope>NUCLEOTIDE SEQUENCE</scope>
    <source>
        <strain evidence="2 3">DSM 18011</strain>
    </source>
</reference>
<dbReference type="GO" id="GO:0004553">
    <property type="term" value="F:hydrolase activity, hydrolyzing O-glycosyl compounds"/>
    <property type="evidence" value="ECO:0007669"/>
    <property type="project" value="InterPro"/>
</dbReference>
<dbReference type="EMBL" id="CM001167">
    <property type="protein sequence ID" value="EGJ70594.1"/>
    <property type="molecule type" value="Genomic_DNA"/>
</dbReference>
<feature type="domain" description="Carbohydrate-binding" evidence="1">
    <location>
        <begin position="18"/>
        <end position="214"/>
    </location>
</feature>
<dbReference type="GO" id="GO:0016052">
    <property type="term" value="P:carbohydrate catabolic process"/>
    <property type="evidence" value="ECO:0007669"/>
    <property type="project" value="InterPro"/>
</dbReference>
<dbReference type="AlphaFoldDB" id="F3ZQT6"/>
<proteinExistence type="predicted"/>
<dbReference type="OrthoDB" id="9801646at2"/>
<sequence length="216" mass="24820">MKQLDVKKISIANIPVDAIPALLDKEKVAFQKLDEVNWDEYPYCPNVRFRIAYSKDAFILNFKVTEESVRANSSADNGPVWTDSCVEFFVIPNNDGIYYNLECNCAGTILIGAGKERENRERAPKEVLEQVQRWSSLGRDPFDERIGECSWEVALIIPFTAFFKHEIKDLSEQSIKANFYKCGDELQTPHFISWNAIQVEKPDFHCPKFFGSLHCL</sequence>
<dbReference type="eggNOG" id="COG3706">
    <property type="taxonomic scope" value="Bacteria"/>
</dbReference>
<dbReference type="HOGENOM" id="CLU_106157_0_0_10"/>
<dbReference type="GO" id="GO:0030246">
    <property type="term" value="F:carbohydrate binding"/>
    <property type="evidence" value="ECO:0007669"/>
    <property type="project" value="InterPro"/>
</dbReference>
<evidence type="ECO:0000313" key="2">
    <source>
        <dbReference type="EMBL" id="EGJ70594.1"/>
    </source>
</evidence>